<accession>A0A1H3PI15</accession>
<reference evidence="3" key="1">
    <citation type="submission" date="2016-10" db="EMBL/GenBank/DDBJ databases">
        <authorList>
            <person name="Varghese N."/>
            <person name="Submissions S."/>
        </authorList>
    </citation>
    <scope>NUCLEOTIDE SEQUENCE [LARGE SCALE GENOMIC DNA]</scope>
    <source>
        <strain evidence="3">CGMCC 1.8975</strain>
    </source>
</reference>
<dbReference type="EMBL" id="FNOV01000033">
    <property type="protein sequence ID" value="SDZ00711.1"/>
    <property type="molecule type" value="Genomic_DNA"/>
</dbReference>
<sequence>MLALSCWAFPPLLALVLGPPAILWLLVLVVFFWGRAAYNSRFRR</sequence>
<evidence type="ECO:0000313" key="2">
    <source>
        <dbReference type="EMBL" id="SDZ00711.1"/>
    </source>
</evidence>
<name>A0A1H3PI15_9BACT</name>
<keyword evidence="3" id="KW-1185">Reference proteome</keyword>
<feature type="transmembrane region" description="Helical" evidence="1">
    <location>
        <begin position="12"/>
        <end position="34"/>
    </location>
</feature>
<dbReference type="RefSeq" id="WP_262490469.1">
    <property type="nucleotide sequence ID" value="NZ_FNOV01000033.1"/>
</dbReference>
<evidence type="ECO:0000313" key="3">
    <source>
        <dbReference type="Proteomes" id="UP000199249"/>
    </source>
</evidence>
<keyword evidence="1" id="KW-0472">Membrane</keyword>
<organism evidence="2 3">
    <name type="scientific">Hymenobacter psychrophilus</name>
    <dbReference type="NCBI Taxonomy" id="651662"/>
    <lineage>
        <taxon>Bacteria</taxon>
        <taxon>Pseudomonadati</taxon>
        <taxon>Bacteroidota</taxon>
        <taxon>Cytophagia</taxon>
        <taxon>Cytophagales</taxon>
        <taxon>Hymenobacteraceae</taxon>
        <taxon>Hymenobacter</taxon>
    </lineage>
</organism>
<proteinExistence type="predicted"/>
<keyword evidence="1" id="KW-1133">Transmembrane helix</keyword>
<dbReference type="AlphaFoldDB" id="A0A1H3PI15"/>
<evidence type="ECO:0000256" key="1">
    <source>
        <dbReference type="SAM" id="Phobius"/>
    </source>
</evidence>
<protein>
    <submittedName>
        <fullName evidence="2">Uncharacterized protein</fullName>
    </submittedName>
</protein>
<dbReference type="STRING" id="651662.SAMN04488069_1334"/>
<dbReference type="Proteomes" id="UP000199249">
    <property type="component" value="Unassembled WGS sequence"/>
</dbReference>
<gene>
    <name evidence="2" type="ORF">SAMN04488069_1334</name>
</gene>
<keyword evidence="1" id="KW-0812">Transmembrane</keyword>